<organism evidence="1 2">
    <name type="scientific">Neofusicoccum parvum</name>
    <dbReference type="NCBI Taxonomy" id="310453"/>
    <lineage>
        <taxon>Eukaryota</taxon>
        <taxon>Fungi</taxon>
        <taxon>Dikarya</taxon>
        <taxon>Ascomycota</taxon>
        <taxon>Pezizomycotina</taxon>
        <taxon>Dothideomycetes</taxon>
        <taxon>Dothideomycetes incertae sedis</taxon>
        <taxon>Botryosphaeriales</taxon>
        <taxon>Botryosphaeriaceae</taxon>
        <taxon>Neofusicoccum</taxon>
    </lineage>
</organism>
<dbReference type="Proteomes" id="UP001165186">
    <property type="component" value="Unassembled WGS sequence"/>
</dbReference>
<proteinExistence type="predicted"/>
<sequence length="468" mass="50751">MFGHTNDPLILSPLEHAGPRGYVRPILCFALDPSADQDEVVRILKAGLDATKEQVPYLSAEVVEDTEAEQKGCLTLREGDFGELRVRTLSKEEFPLSYDEFRAKNFPTDQLHQDVVSPTSVFPQPGSQVPVFLAQANFVEGGLLLSVAVYHLVADGFSICRLLRIWAQSCRKLQDPDSTSTVFLSSSAFERAPLVVGHLSDPDKCDIADHPELVLTDMPPINRMPSTARRYRTHVWHLSPSALQRLRHDASAGPGRKVSAADALTALIWRATVAAQQHDASAADTETAAPAASILTIPVASRARTFPPLAPDYMGCPLVYANPTHALAEIVAAADAADAVLPALARKVKAAVDAVTPHYVSTVVNMFNKVPDYACLAPASFAGLAGPHAMVSSWEKYDAYAEDWGSLFGGRCDRWRTVSEGMMNGVQLVLPALPGKEGGVEVAMGLEEGRVEVLARDEVWTRYAMRVD</sequence>
<name>A0ACB5S8N6_9PEZI</name>
<evidence type="ECO:0000313" key="1">
    <source>
        <dbReference type="EMBL" id="GME29174.1"/>
    </source>
</evidence>
<accession>A0ACB5S8N6</accession>
<keyword evidence="1" id="KW-0808">Transferase</keyword>
<evidence type="ECO:0000313" key="2">
    <source>
        <dbReference type="Proteomes" id="UP001165186"/>
    </source>
</evidence>
<protein>
    <submittedName>
        <fullName evidence="1">Transferase</fullName>
    </submittedName>
</protein>
<keyword evidence="2" id="KW-1185">Reference proteome</keyword>
<dbReference type="EMBL" id="BSXG01000057">
    <property type="protein sequence ID" value="GME29174.1"/>
    <property type="molecule type" value="Genomic_DNA"/>
</dbReference>
<gene>
    <name evidence="1" type="primary">g3760</name>
    <name evidence="1" type="ORF">NpPPO83_00003760</name>
</gene>
<comment type="caution">
    <text evidence="1">The sequence shown here is derived from an EMBL/GenBank/DDBJ whole genome shotgun (WGS) entry which is preliminary data.</text>
</comment>
<reference evidence="1" key="1">
    <citation type="submission" date="2024-09" db="EMBL/GenBank/DDBJ databases">
        <title>Draft Genome Sequences of Neofusicoccum parvum.</title>
        <authorList>
            <person name="Ashida A."/>
            <person name="Camagna M."/>
            <person name="Tanaka A."/>
            <person name="Takemoto D."/>
        </authorList>
    </citation>
    <scope>NUCLEOTIDE SEQUENCE</scope>
    <source>
        <strain evidence="1">PPO83</strain>
    </source>
</reference>